<dbReference type="Proteomes" id="UP000054018">
    <property type="component" value="Unassembled WGS sequence"/>
</dbReference>
<gene>
    <name evidence="3" type="ORF">PISMIDRAFT_28767</name>
</gene>
<feature type="transmembrane region" description="Helical" evidence="2">
    <location>
        <begin position="130"/>
        <end position="153"/>
    </location>
</feature>
<accession>A0A0D0A0N6</accession>
<evidence type="ECO:0008006" key="5">
    <source>
        <dbReference type="Google" id="ProtNLM"/>
    </source>
</evidence>
<dbReference type="OrthoDB" id="3358294at2759"/>
<evidence type="ECO:0000256" key="2">
    <source>
        <dbReference type="SAM" id="Phobius"/>
    </source>
</evidence>
<name>A0A0D0A0N6_9AGAM</name>
<evidence type="ECO:0000313" key="3">
    <source>
        <dbReference type="EMBL" id="KIK25648.1"/>
    </source>
</evidence>
<dbReference type="AlphaFoldDB" id="A0A0D0A0N6"/>
<sequence>MDTNTNAVSRISTVLGHWRGTSSQTSTDIDLEAQVITGRHAPFTFPAVPEQARSAAAPTRTPAPADETSPVDDFFGVTRPRATRESRHDTYSSVSRASGVTPMDGEAPPPYVDGVELPPYTVASSEPPTLAMYLFKFGFLFPPFWILGAIILLSPLHAPAEFEPAKPEAERQELIGMIRKTEIRWAKRCAWALLILVLVLAMMAGIVVAVVRSGA</sequence>
<feature type="transmembrane region" description="Helical" evidence="2">
    <location>
        <begin position="189"/>
        <end position="211"/>
    </location>
</feature>
<keyword evidence="2" id="KW-0812">Transmembrane</keyword>
<protein>
    <recommendedName>
        <fullName evidence="5">Transmembrane protein</fullName>
    </recommendedName>
</protein>
<keyword evidence="2" id="KW-0472">Membrane</keyword>
<organism evidence="3 4">
    <name type="scientific">Pisolithus microcarpus 441</name>
    <dbReference type="NCBI Taxonomy" id="765257"/>
    <lineage>
        <taxon>Eukaryota</taxon>
        <taxon>Fungi</taxon>
        <taxon>Dikarya</taxon>
        <taxon>Basidiomycota</taxon>
        <taxon>Agaricomycotina</taxon>
        <taxon>Agaricomycetes</taxon>
        <taxon>Agaricomycetidae</taxon>
        <taxon>Boletales</taxon>
        <taxon>Sclerodermatineae</taxon>
        <taxon>Pisolithaceae</taxon>
        <taxon>Pisolithus</taxon>
    </lineage>
</organism>
<evidence type="ECO:0000313" key="4">
    <source>
        <dbReference type="Proteomes" id="UP000054018"/>
    </source>
</evidence>
<reference evidence="4" key="2">
    <citation type="submission" date="2015-01" db="EMBL/GenBank/DDBJ databases">
        <title>Evolutionary Origins and Diversification of the Mycorrhizal Mutualists.</title>
        <authorList>
            <consortium name="DOE Joint Genome Institute"/>
            <consortium name="Mycorrhizal Genomics Consortium"/>
            <person name="Kohler A."/>
            <person name="Kuo A."/>
            <person name="Nagy L.G."/>
            <person name="Floudas D."/>
            <person name="Copeland A."/>
            <person name="Barry K.W."/>
            <person name="Cichocki N."/>
            <person name="Veneault-Fourrey C."/>
            <person name="LaButti K."/>
            <person name="Lindquist E.A."/>
            <person name="Lipzen A."/>
            <person name="Lundell T."/>
            <person name="Morin E."/>
            <person name="Murat C."/>
            <person name="Riley R."/>
            <person name="Ohm R."/>
            <person name="Sun H."/>
            <person name="Tunlid A."/>
            <person name="Henrissat B."/>
            <person name="Grigoriev I.V."/>
            <person name="Hibbett D.S."/>
            <person name="Martin F."/>
        </authorList>
    </citation>
    <scope>NUCLEOTIDE SEQUENCE [LARGE SCALE GENOMIC DNA]</scope>
    <source>
        <strain evidence="4">441</strain>
    </source>
</reference>
<evidence type="ECO:0000256" key="1">
    <source>
        <dbReference type="SAM" id="MobiDB-lite"/>
    </source>
</evidence>
<proteinExistence type="predicted"/>
<feature type="compositionally biased region" description="Low complexity" evidence="1">
    <location>
        <begin position="52"/>
        <end position="65"/>
    </location>
</feature>
<feature type="region of interest" description="Disordered" evidence="1">
    <location>
        <begin position="51"/>
        <end position="105"/>
    </location>
</feature>
<reference evidence="3 4" key="1">
    <citation type="submission" date="2014-04" db="EMBL/GenBank/DDBJ databases">
        <authorList>
            <consortium name="DOE Joint Genome Institute"/>
            <person name="Kuo A."/>
            <person name="Kohler A."/>
            <person name="Costa M.D."/>
            <person name="Nagy L.G."/>
            <person name="Floudas D."/>
            <person name="Copeland A."/>
            <person name="Barry K.W."/>
            <person name="Cichocki N."/>
            <person name="Veneault-Fourrey C."/>
            <person name="LaButti K."/>
            <person name="Lindquist E.A."/>
            <person name="Lipzen A."/>
            <person name="Lundell T."/>
            <person name="Morin E."/>
            <person name="Murat C."/>
            <person name="Sun H."/>
            <person name="Tunlid A."/>
            <person name="Henrissat B."/>
            <person name="Grigoriev I.V."/>
            <person name="Hibbett D.S."/>
            <person name="Martin F."/>
            <person name="Nordberg H.P."/>
            <person name="Cantor M.N."/>
            <person name="Hua S.X."/>
        </authorList>
    </citation>
    <scope>NUCLEOTIDE SEQUENCE [LARGE SCALE GENOMIC DNA]</scope>
    <source>
        <strain evidence="3 4">441</strain>
    </source>
</reference>
<keyword evidence="4" id="KW-1185">Reference proteome</keyword>
<keyword evidence="2" id="KW-1133">Transmembrane helix</keyword>
<dbReference type="EMBL" id="KN833706">
    <property type="protein sequence ID" value="KIK25648.1"/>
    <property type="molecule type" value="Genomic_DNA"/>
</dbReference>
<dbReference type="HOGENOM" id="CLU_103448_0_0_1"/>